<evidence type="ECO:0000256" key="5">
    <source>
        <dbReference type="ARBA" id="ARBA00022840"/>
    </source>
</evidence>
<keyword evidence="2" id="KW-0808">Transferase</keyword>
<dbReference type="AlphaFoldDB" id="A0AAD4H0F2"/>
<dbReference type="SMART" id="SM00220">
    <property type="entry name" value="S_TKc"/>
    <property type="match status" value="1"/>
</dbReference>
<evidence type="ECO:0000313" key="8">
    <source>
        <dbReference type="Proteomes" id="UP001194580"/>
    </source>
</evidence>
<keyword evidence="3" id="KW-0547">Nucleotide-binding</keyword>
<dbReference type="GO" id="GO:0004674">
    <property type="term" value="F:protein serine/threonine kinase activity"/>
    <property type="evidence" value="ECO:0007669"/>
    <property type="project" value="UniProtKB-KW"/>
</dbReference>
<dbReference type="PANTHER" id="PTHR24345">
    <property type="entry name" value="SERINE/THREONINE-PROTEIN KINASE PLK"/>
    <property type="match status" value="1"/>
</dbReference>
<dbReference type="PROSITE" id="PS00108">
    <property type="entry name" value="PROTEIN_KINASE_ST"/>
    <property type="match status" value="1"/>
</dbReference>
<accession>A0AAD4H0F2</accession>
<organism evidence="7 8">
    <name type="scientific">Linnemannia exigua</name>
    <dbReference type="NCBI Taxonomy" id="604196"/>
    <lineage>
        <taxon>Eukaryota</taxon>
        <taxon>Fungi</taxon>
        <taxon>Fungi incertae sedis</taxon>
        <taxon>Mucoromycota</taxon>
        <taxon>Mortierellomycotina</taxon>
        <taxon>Mortierellomycetes</taxon>
        <taxon>Mortierellales</taxon>
        <taxon>Mortierellaceae</taxon>
        <taxon>Linnemannia</taxon>
    </lineage>
</organism>
<proteinExistence type="predicted"/>
<evidence type="ECO:0000256" key="2">
    <source>
        <dbReference type="ARBA" id="ARBA00022679"/>
    </source>
</evidence>
<feature type="non-terminal residue" evidence="7">
    <location>
        <position position="1"/>
    </location>
</feature>
<evidence type="ECO:0000256" key="3">
    <source>
        <dbReference type="ARBA" id="ARBA00022741"/>
    </source>
</evidence>
<dbReference type="GO" id="GO:0005634">
    <property type="term" value="C:nucleus"/>
    <property type="evidence" value="ECO:0007669"/>
    <property type="project" value="TreeGrafter"/>
</dbReference>
<keyword evidence="8" id="KW-1185">Reference proteome</keyword>
<feature type="domain" description="Protein kinase" evidence="6">
    <location>
        <begin position="1"/>
        <end position="198"/>
    </location>
</feature>
<keyword evidence="1" id="KW-0723">Serine/threonine-protein kinase</keyword>
<reference evidence="7" key="1">
    <citation type="journal article" date="2020" name="Fungal Divers.">
        <title>Resolving the Mortierellaceae phylogeny through synthesis of multi-gene phylogenetics and phylogenomics.</title>
        <authorList>
            <person name="Vandepol N."/>
            <person name="Liber J."/>
            <person name="Desiro A."/>
            <person name="Na H."/>
            <person name="Kennedy M."/>
            <person name="Barry K."/>
            <person name="Grigoriev I.V."/>
            <person name="Miller A.N."/>
            <person name="O'Donnell K."/>
            <person name="Stajich J.E."/>
            <person name="Bonito G."/>
        </authorList>
    </citation>
    <scope>NUCLEOTIDE SEQUENCE</scope>
    <source>
        <strain evidence="7">NRRL 28262</strain>
    </source>
</reference>
<evidence type="ECO:0000256" key="1">
    <source>
        <dbReference type="ARBA" id="ARBA00022527"/>
    </source>
</evidence>
<gene>
    <name evidence="7" type="primary">PLK1_2</name>
    <name evidence="7" type="ORF">BGZ95_008067</name>
</gene>
<keyword evidence="5" id="KW-0067">ATP-binding</keyword>
<dbReference type="PROSITE" id="PS50011">
    <property type="entry name" value="PROTEIN_KINASE_DOM"/>
    <property type="match status" value="1"/>
</dbReference>
<dbReference type="Gene3D" id="1.10.510.10">
    <property type="entry name" value="Transferase(Phosphotransferase) domain 1"/>
    <property type="match status" value="1"/>
</dbReference>
<name>A0AAD4H0F2_9FUNG</name>
<dbReference type="InterPro" id="IPR011009">
    <property type="entry name" value="Kinase-like_dom_sf"/>
</dbReference>
<dbReference type="InterPro" id="IPR008271">
    <property type="entry name" value="Ser/Thr_kinase_AS"/>
</dbReference>
<protein>
    <submittedName>
        <fullName evidence="7">Serine/threonine-protein kinase plk1</fullName>
    </submittedName>
</protein>
<dbReference type="Proteomes" id="UP001194580">
    <property type="component" value="Unassembled WGS sequence"/>
</dbReference>
<evidence type="ECO:0000256" key="4">
    <source>
        <dbReference type="ARBA" id="ARBA00022777"/>
    </source>
</evidence>
<evidence type="ECO:0000259" key="6">
    <source>
        <dbReference type="PROSITE" id="PS50011"/>
    </source>
</evidence>
<dbReference type="GO" id="GO:0005524">
    <property type="term" value="F:ATP binding"/>
    <property type="evidence" value="ECO:0007669"/>
    <property type="project" value="UniProtKB-KW"/>
</dbReference>
<dbReference type="InterPro" id="IPR000719">
    <property type="entry name" value="Prot_kinase_dom"/>
</dbReference>
<dbReference type="PANTHER" id="PTHR24345:SF91">
    <property type="entry name" value="SERINE_THREONINE-PROTEIN KINASE PLK4"/>
    <property type="match status" value="1"/>
</dbReference>
<dbReference type="EMBL" id="JAAAIL010004096">
    <property type="protein sequence ID" value="KAG0248406.1"/>
    <property type="molecule type" value="Genomic_DNA"/>
</dbReference>
<comment type="caution">
    <text evidence="7">The sequence shown here is derived from an EMBL/GenBank/DDBJ whole genome shotgun (WGS) entry which is preliminary data.</text>
</comment>
<dbReference type="Pfam" id="PF00069">
    <property type="entry name" value="Pkinase"/>
    <property type="match status" value="1"/>
</dbReference>
<sequence>MVRQKGGNKNILSFYDFFKSGDQACVVLQYCPQTLTEHLRDQDHILTPADRQGFALSICEGIKFLHSIGLVHRDIKPDNILITSNGEIKIADLGAATTLDANGQTTGFCGTPGYSAPEVKDNTTPYDIKVDSVSLGSTIHFIIAGKPVLIKDRSTSIYQYDNQIPKSWKSARDLVEDLAKKDPSLRASIDEALAHVFFKENLGATTHVVQPSSSAHEGKGKE</sequence>
<keyword evidence="4 7" id="KW-0418">Kinase</keyword>
<dbReference type="SUPFAM" id="SSF56112">
    <property type="entry name" value="Protein kinase-like (PK-like)"/>
    <property type="match status" value="1"/>
</dbReference>
<evidence type="ECO:0000313" key="7">
    <source>
        <dbReference type="EMBL" id="KAG0248406.1"/>
    </source>
</evidence>